<dbReference type="PANTHER" id="PTHR46743:SF2">
    <property type="entry name" value="TEICHOIC ACIDS EXPORT ATP-BINDING PROTEIN TAGH"/>
    <property type="match status" value="1"/>
</dbReference>
<dbReference type="Proteomes" id="UP000234145">
    <property type="component" value="Unassembled WGS sequence"/>
</dbReference>
<sequence length="250" mass="28503">MYVRLGFAIAIHCNPDILLVDEILAVGDVGFQTKCLQRMKEVKDRGTSIIFISHNLESVNNICLRAIFLHQGKMKFLGSPLDAISLYRKFVLSSSQKFPKEAPAKVETIKGEKKIEISKVEFINREGIKTETFKTAESMTMNIYYFAKEPIDSPEFRLAFYLIDGTHYAWHSTRADGYQTGIINGRGKLEVIFPELNLMSGEYLISVLILDKDGIAPFDRHYQSHRILVEASKFTSGIVYLSHSWKLEKL</sequence>
<evidence type="ECO:0000313" key="3">
    <source>
        <dbReference type="Proteomes" id="UP000234145"/>
    </source>
</evidence>
<evidence type="ECO:0000259" key="1">
    <source>
        <dbReference type="Pfam" id="PF14524"/>
    </source>
</evidence>
<dbReference type="InterPro" id="IPR029439">
    <property type="entry name" value="Wzt_C"/>
</dbReference>
<organism evidence="2 3">
    <name type="scientific">Candidatus Desantisbacteria bacterium CG_4_10_14_0_8_um_filter_39_17</name>
    <dbReference type="NCBI Taxonomy" id="1974542"/>
    <lineage>
        <taxon>Bacteria</taxon>
        <taxon>Candidatus Desantisiibacteriota</taxon>
    </lineage>
</organism>
<name>A0A2H9PCY4_9BACT</name>
<accession>A0A2H9PCY4</accession>
<comment type="caution">
    <text evidence="2">The sequence shown here is derived from an EMBL/GenBank/DDBJ whole genome shotgun (WGS) entry which is preliminary data.</text>
</comment>
<protein>
    <recommendedName>
        <fullName evidence="1">Wzt C-terminal domain-containing protein</fullName>
    </recommendedName>
</protein>
<dbReference type="EMBL" id="PFMS01000016">
    <property type="protein sequence ID" value="PIZ17258.1"/>
    <property type="molecule type" value="Genomic_DNA"/>
</dbReference>
<dbReference type="PANTHER" id="PTHR46743">
    <property type="entry name" value="TEICHOIC ACIDS EXPORT ATP-BINDING PROTEIN TAGH"/>
    <property type="match status" value="1"/>
</dbReference>
<dbReference type="InterPro" id="IPR027417">
    <property type="entry name" value="P-loop_NTPase"/>
</dbReference>
<dbReference type="CDD" id="cd10147">
    <property type="entry name" value="Wzt_C-like"/>
    <property type="match status" value="1"/>
</dbReference>
<dbReference type="SUPFAM" id="SSF52540">
    <property type="entry name" value="P-loop containing nucleoside triphosphate hydrolases"/>
    <property type="match status" value="1"/>
</dbReference>
<dbReference type="Pfam" id="PF14524">
    <property type="entry name" value="Wzt_C"/>
    <property type="match status" value="1"/>
</dbReference>
<reference evidence="3" key="1">
    <citation type="submission" date="2017-09" db="EMBL/GenBank/DDBJ databases">
        <title>Depth-based differentiation of microbial function through sediment-hosted aquifers and enrichment of novel symbionts in the deep terrestrial subsurface.</title>
        <authorList>
            <person name="Probst A.J."/>
            <person name="Ladd B."/>
            <person name="Jarett J.K."/>
            <person name="Geller-Mcgrath D.E."/>
            <person name="Sieber C.M.K."/>
            <person name="Emerson J.B."/>
            <person name="Anantharaman K."/>
            <person name="Thomas B.C."/>
            <person name="Malmstrom R."/>
            <person name="Stieglmeier M."/>
            <person name="Klingl A."/>
            <person name="Woyke T."/>
            <person name="Ryan C.M."/>
            <person name="Banfield J.F."/>
        </authorList>
    </citation>
    <scope>NUCLEOTIDE SEQUENCE [LARGE SCALE GENOMIC DNA]</scope>
</reference>
<gene>
    <name evidence="2" type="ORF">COY51_00715</name>
</gene>
<dbReference type="Gene3D" id="2.70.50.60">
    <property type="entry name" value="abc- transporter (atp binding component) like domain"/>
    <property type="match status" value="1"/>
</dbReference>
<proteinExistence type="predicted"/>
<dbReference type="InterPro" id="IPR050683">
    <property type="entry name" value="Bact_Polysacc_Export_ATP-bd"/>
</dbReference>
<dbReference type="AlphaFoldDB" id="A0A2H9PCY4"/>
<feature type="domain" description="Wzt C-terminal" evidence="1">
    <location>
        <begin position="109"/>
        <end position="240"/>
    </location>
</feature>
<dbReference type="Gene3D" id="3.40.50.300">
    <property type="entry name" value="P-loop containing nucleotide triphosphate hydrolases"/>
    <property type="match status" value="1"/>
</dbReference>
<evidence type="ECO:0000313" key="2">
    <source>
        <dbReference type="EMBL" id="PIZ17258.1"/>
    </source>
</evidence>